<reference evidence="2" key="2">
    <citation type="submission" date="2022-06" db="UniProtKB">
        <authorList>
            <consortium name="EnsemblMetazoa"/>
        </authorList>
    </citation>
    <scope>IDENTIFICATION</scope>
</reference>
<evidence type="ECO:0000313" key="3">
    <source>
        <dbReference type="Proteomes" id="UP000024404"/>
    </source>
</evidence>
<sequence>MHISTLSLSAILFIGFLIHLGTFSLKSFVFLSSETTMNQKN</sequence>
<organism evidence="2 3">
    <name type="scientific">Onchocerca volvulus</name>
    <dbReference type="NCBI Taxonomy" id="6282"/>
    <lineage>
        <taxon>Eukaryota</taxon>
        <taxon>Metazoa</taxon>
        <taxon>Ecdysozoa</taxon>
        <taxon>Nematoda</taxon>
        <taxon>Chromadorea</taxon>
        <taxon>Rhabditida</taxon>
        <taxon>Spirurina</taxon>
        <taxon>Spiruromorpha</taxon>
        <taxon>Filarioidea</taxon>
        <taxon>Onchocercidae</taxon>
        <taxon>Onchocerca</taxon>
    </lineage>
</organism>
<keyword evidence="1" id="KW-0812">Transmembrane</keyword>
<dbReference type="AlphaFoldDB" id="A0A8R1U362"/>
<name>A0A8R1U362_ONCVO</name>
<reference evidence="3" key="1">
    <citation type="submission" date="2013-10" db="EMBL/GenBank/DDBJ databases">
        <title>Genome sequencing of Onchocerca volvulus.</title>
        <authorList>
            <person name="Cotton J."/>
            <person name="Tsai J."/>
            <person name="Stanley E."/>
            <person name="Tracey A."/>
            <person name="Holroyd N."/>
            <person name="Lustigman S."/>
            <person name="Berriman M."/>
        </authorList>
    </citation>
    <scope>NUCLEOTIDE SEQUENCE</scope>
</reference>
<accession>A0A8R1U362</accession>
<dbReference type="EnsemblMetazoa" id="OVOC9828.1">
    <property type="protein sequence ID" value="OVOC9828.1"/>
    <property type="gene ID" value="WBGene00246637"/>
</dbReference>
<keyword evidence="3" id="KW-1185">Reference proteome</keyword>
<evidence type="ECO:0000313" key="2">
    <source>
        <dbReference type="EnsemblMetazoa" id="OVOC9828.1"/>
    </source>
</evidence>
<evidence type="ECO:0000256" key="1">
    <source>
        <dbReference type="SAM" id="Phobius"/>
    </source>
</evidence>
<proteinExistence type="predicted"/>
<protein>
    <submittedName>
        <fullName evidence="2">Uncharacterized protein</fullName>
    </submittedName>
</protein>
<keyword evidence="1" id="KW-0472">Membrane</keyword>
<feature type="transmembrane region" description="Helical" evidence="1">
    <location>
        <begin position="6"/>
        <end position="31"/>
    </location>
</feature>
<dbReference type="EMBL" id="CMVM020000294">
    <property type="status" value="NOT_ANNOTATED_CDS"/>
    <property type="molecule type" value="Genomic_DNA"/>
</dbReference>
<dbReference type="Proteomes" id="UP000024404">
    <property type="component" value="Unassembled WGS sequence"/>
</dbReference>
<keyword evidence="1" id="KW-1133">Transmembrane helix</keyword>